<evidence type="ECO:0000256" key="4">
    <source>
        <dbReference type="ARBA" id="ARBA00022741"/>
    </source>
</evidence>
<evidence type="ECO:0000313" key="9">
    <source>
        <dbReference type="Proteomes" id="UP001164286"/>
    </source>
</evidence>
<dbReference type="Gene3D" id="3.90.190.20">
    <property type="entry name" value="Mur ligase, C-terminal domain"/>
    <property type="match status" value="1"/>
</dbReference>
<dbReference type="Gene3D" id="3.40.1190.10">
    <property type="entry name" value="Mur-like, catalytic domain"/>
    <property type="match status" value="1"/>
</dbReference>
<keyword evidence="4" id="KW-0547">Nucleotide-binding</keyword>
<evidence type="ECO:0000256" key="2">
    <source>
        <dbReference type="ARBA" id="ARBA00022598"/>
    </source>
</evidence>
<dbReference type="GO" id="GO:0005829">
    <property type="term" value="C:cytosol"/>
    <property type="evidence" value="ECO:0007669"/>
    <property type="project" value="TreeGrafter"/>
</dbReference>
<dbReference type="GO" id="GO:0005524">
    <property type="term" value="F:ATP binding"/>
    <property type="evidence" value="ECO:0007669"/>
    <property type="project" value="UniProtKB-KW"/>
</dbReference>
<comment type="similarity">
    <text evidence="1">Belongs to the folylpolyglutamate synthase family.</text>
</comment>
<dbReference type="InterPro" id="IPR036565">
    <property type="entry name" value="Mur-like_cat_sf"/>
</dbReference>
<dbReference type="RefSeq" id="XP_052942170.1">
    <property type="nucleotide sequence ID" value="XM_053086291.1"/>
</dbReference>
<evidence type="ECO:0000313" key="8">
    <source>
        <dbReference type="EMBL" id="KAI9632393.1"/>
    </source>
</evidence>
<dbReference type="PROSITE" id="PS01012">
    <property type="entry name" value="FOLYLPOLYGLU_SYNT_2"/>
    <property type="match status" value="1"/>
</dbReference>
<accession>A0AA38H0Z5</accession>
<dbReference type="AlphaFoldDB" id="A0AA38H0Z5"/>
<evidence type="ECO:0000256" key="7">
    <source>
        <dbReference type="SAM" id="MobiDB-lite"/>
    </source>
</evidence>
<keyword evidence="3" id="KW-0479">Metal-binding</keyword>
<evidence type="ECO:0000256" key="3">
    <source>
        <dbReference type="ARBA" id="ARBA00022723"/>
    </source>
</evidence>
<evidence type="ECO:0000256" key="1">
    <source>
        <dbReference type="ARBA" id="ARBA00008276"/>
    </source>
</evidence>
<dbReference type="NCBIfam" id="TIGR01499">
    <property type="entry name" value="folC"/>
    <property type="match status" value="1"/>
</dbReference>
<keyword evidence="9" id="KW-1185">Reference proteome</keyword>
<dbReference type="SUPFAM" id="SSF53244">
    <property type="entry name" value="MurD-like peptide ligases, peptide-binding domain"/>
    <property type="match status" value="1"/>
</dbReference>
<feature type="region of interest" description="Disordered" evidence="7">
    <location>
        <begin position="1"/>
        <end position="36"/>
    </location>
</feature>
<dbReference type="GO" id="GO:0004326">
    <property type="term" value="F:tetrahydrofolylpolyglutamate synthase activity"/>
    <property type="evidence" value="ECO:0007669"/>
    <property type="project" value="InterPro"/>
</dbReference>
<keyword evidence="2" id="KW-0436">Ligase</keyword>
<gene>
    <name evidence="8" type="ORF">MKK02DRAFT_20646</name>
</gene>
<dbReference type="GO" id="GO:0008841">
    <property type="term" value="F:dihydrofolate synthase activity"/>
    <property type="evidence" value="ECO:0007669"/>
    <property type="project" value="TreeGrafter"/>
</dbReference>
<dbReference type="GO" id="GO:0046872">
    <property type="term" value="F:metal ion binding"/>
    <property type="evidence" value="ECO:0007669"/>
    <property type="project" value="UniProtKB-KW"/>
</dbReference>
<dbReference type="Proteomes" id="UP001164286">
    <property type="component" value="Unassembled WGS sequence"/>
</dbReference>
<protein>
    <submittedName>
        <fullName evidence="8">Dihydrofolate synthase</fullName>
    </submittedName>
</protein>
<dbReference type="GeneID" id="77725492"/>
<sequence length="495" mass="51965">MQHLLNPAPSGSTQSSTRGSLTPVPSTPAPTGGVGKIDLGLDRMERLMATLEPLRTPAIHIAGTNGKGSVSAMLESCLITAGFRTARYNSPHLIEPRDALRLNGRPVSREAYQRALARAEANSNRVDIQATSFEIATAAAYCLITEAKPDIMIIECGMGGARDATNVIPPELVLATALTVVGLDHTAFLGDTIEAITTEKSSIAVRDAVFAIGRQPIIAAGATAVAISRMRGAKAVDAFDVAVVTGSAGECTSYGTFIKPVPMLIRYTTPGFGGSPFTSLEARLPLPGAHQVPNASLAISILHHLRVDPRARNILPPLGMVSNDHIRAGLEKTQWAGRCSWLDYVGPESRKRTPILVDGAHNADSATVLRQYIDSCVGGRGHPGPGVTFIISLSDSKGKTPESVLRPLLRPGDCVAAVEFEGPVEGMPWIKPVPKATVAAISAGVVGEDRVWGGAGLGLGEALEWARGTGGLTVVCGSLYLVADTYRLLGLEEEI</sequence>
<name>A0AA38H0Z5_9TREE</name>
<dbReference type="PANTHER" id="PTHR11136">
    <property type="entry name" value="FOLYLPOLYGLUTAMATE SYNTHASE-RELATED"/>
    <property type="match status" value="1"/>
</dbReference>
<comment type="caution">
    <text evidence="8">The sequence shown here is derived from an EMBL/GenBank/DDBJ whole genome shotgun (WGS) entry which is preliminary data.</text>
</comment>
<dbReference type="EMBL" id="JAKWFO010000014">
    <property type="protein sequence ID" value="KAI9632393.1"/>
    <property type="molecule type" value="Genomic_DNA"/>
</dbReference>
<reference evidence="8" key="1">
    <citation type="journal article" date="2022" name="G3 (Bethesda)">
        <title>High quality genome of the basidiomycete yeast Dioszegia hungarica PDD-24b-2 isolated from cloud water.</title>
        <authorList>
            <person name="Jarrige D."/>
            <person name="Haridas S."/>
            <person name="Bleykasten-Grosshans C."/>
            <person name="Joly M."/>
            <person name="Nadalig T."/>
            <person name="Sancelme M."/>
            <person name="Vuilleumier S."/>
            <person name="Grigoriev I.V."/>
            <person name="Amato P."/>
            <person name="Bringel F."/>
        </authorList>
    </citation>
    <scope>NUCLEOTIDE SEQUENCE</scope>
    <source>
        <strain evidence="8">PDD-24b-2</strain>
    </source>
</reference>
<feature type="compositionally biased region" description="Polar residues" evidence="7">
    <location>
        <begin position="9"/>
        <end position="24"/>
    </location>
</feature>
<evidence type="ECO:0000256" key="5">
    <source>
        <dbReference type="ARBA" id="ARBA00022840"/>
    </source>
</evidence>
<dbReference type="InterPro" id="IPR001645">
    <property type="entry name" value="Folylpolyglutamate_synth"/>
</dbReference>
<keyword evidence="6" id="KW-0460">Magnesium</keyword>
<organism evidence="8 9">
    <name type="scientific">Dioszegia hungarica</name>
    <dbReference type="NCBI Taxonomy" id="4972"/>
    <lineage>
        <taxon>Eukaryota</taxon>
        <taxon>Fungi</taxon>
        <taxon>Dikarya</taxon>
        <taxon>Basidiomycota</taxon>
        <taxon>Agaricomycotina</taxon>
        <taxon>Tremellomycetes</taxon>
        <taxon>Tremellales</taxon>
        <taxon>Bulleribasidiaceae</taxon>
        <taxon>Dioszegia</taxon>
    </lineage>
</organism>
<dbReference type="InterPro" id="IPR018109">
    <property type="entry name" value="Folylpolyglutamate_synth_CS"/>
</dbReference>
<evidence type="ECO:0000256" key="6">
    <source>
        <dbReference type="ARBA" id="ARBA00022842"/>
    </source>
</evidence>
<dbReference type="InterPro" id="IPR036615">
    <property type="entry name" value="Mur_ligase_C_dom_sf"/>
</dbReference>
<dbReference type="SUPFAM" id="SSF53623">
    <property type="entry name" value="MurD-like peptide ligases, catalytic domain"/>
    <property type="match status" value="1"/>
</dbReference>
<keyword evidence="5" id="KW-0067">ATP-binding</keyword>
<dbReference type="PANTHER" id="PTHR11136:SF0">
    <property type="entry name" value="DIHYDROFOLATE SYNTHETASE-RELATED"/>
    <property type="match status" value="1"/>
</dbReference>
<proteinExistence type="inferred from homology"/>
<dbReference type="GO" id="GO:0005739">
    <property type="term" value="C:mitochondrion"/>
    <property type="evidence" value="ECO:0007669"/>
    <property type="project" value="TreeGrafter"/>
</dbReference>